<evidence type="ECO:0000256" key="2">
    <source>
        <dbReference type="ARBA" id="ARBA00022475"/>
    </source>
</evidence>
<keyword evidence="6 11" id="KW-0106">Calcium</keyword>
<name>V8N2J7_OPHHA</name>
<dbReference type="FunFam" id="2.60.40.60:FF:000007">
    <property type="entry name" value="Protocadherin alpha 2"/>
    <property type="match status" value="1"/>
</dbReference>
<dbReference type="GO" id="GO:0005886">
    <property type="term" value="C:plasma membrane"/>
    <property type="evidence" value="ECO:0007669"/>
    <property type="project" value="UniProtKB-SubCell"/>
</dbReference>
<evidence type="ECO:0000313" key="13">
    <source>
        <dbReference type="EMBL" id="ETE55782.1"/>
    </source>
</evidence>
<keyword evidence="2" id="KW-1003">Cell membrane</keyword>
<evidence type="ECO:0000256" key="4">
    <source>
        <dbReference type="ARBA" id="ARBA00022729"/>
    </source>
</evidence>
<feature type="non-terminal residue" evidence="13">
    <location>
        <position position="76"/>
    </location>
</feature>
<dbReference type="Gene3D" id="2.60.40.60">
    <property type="entry name" value="Cadherins"/>
    <property type="match status" value="1"/>
</dbReference>
<comment type="caution">
    <text evidence="13">The sequence shown here is derived from an EMBL/GenBank/DDBJ whole genome shotgun (WGS) entry which is preliminary data.</text>
</comment>
<dbReference type="PANTHER" id="PTHR24028:SF133">
    <property type="entry name" value="PROTOCADHERIN ALPHA-4"/>
    <property type="match status" value="1"/>
</dbReference>
<evidence type="ECO:0000313" key="14">
    <source>
        <dbReference type="Proteomes" id="UP000018936"/>
    </source>
</evidence>
<accession>V8N2J7</accession>
<sequence length="76" mass="8195">MAEHITPGTRFPLQRASDADIGTNALLTYKLSPNNHFSLDSGNNEDDSKSVVLVLKVPLDREESPGHHLVLTAADG</sequence>
<dbReference type="PROSITE" id="PS50268">
    <property type="entry name" value="CADHERIN_2"/>
    <property type="match status" value="1"/>
</dbReference>
<reference evidence="13 14" key="1">
    <citation type="journal article" date="2013" name="Proc. Natl. Acad. Sci. U.S.A.">
        <title>The king cobra genome reveals dynamic gene evolution and adaptation in the snake venom system.</title>
        <authorList>
            <person name="Vonk F.J."/>
            <person name="Casewell N.R."/>
            <person name="Henkel C.V."/>
            <person name="Heimberg A.M."/>
            <person name="Jansen H.J."/>
            <person name="McCleary R.J."/>
            <person name="Kerkkamp H.M."/>
            <person name="Vos R.A."/>
            <person name="Guerreiro I."/>
            <person name="Calvete J.J."/>
            <person name="Wuster W."/>
            <person name="Woods A.E."/>
            <person name="Logan J.M."/>
            <person name="Harrison R.A."/>
            <person name="Castoe T.A."/>
            <person name="de Koning A.P."/>
            <person name="Pollock D.D."/>
            <person name="Yandell M."/>
            <person name="Calderon D."/>
            <person name="Renjifo C."/>
            <person name="Currier R.B."/>
            <person name="Salgado D."/>
            <person name="Pla D."/>
            <person name="Sanz L."/>
            <person name="Hyder A.S."/>
            <person name="Ribeiro J.M."/>
            <person name="Arntzen J.W."/>
            <person name="van den Thillart G.E."/>
            <person name="Boetzer M."/>
            <person name="Pirovano W."/>
            <person name="Dirks R.P."/>
            <person name="Spaink H.P."/>
            <person name="Duboule D."/>
            <person name="McGlinn E."/>
            <person name="Kini R.M."/>
            <person name="Richardson M.K."/>
        </authorList>
    </citation>
    <scope>NUCLEOTIDE SEQUENCE</scope>
    <source>
        <tissue evidence="13">Blood</tissue>
    </source>
</reference>
<proteinExistence type="predicted"/>
<dbReference type="EMBL" id="AZIM01107222">
    <property type="protein sequence ID" value="ETE55782.1"/>
    <property type="molecule type" value="Genomic_DNA"/>
</dbReference>
<dbReference type="InterPro" id="IPR015919">
    <property type="entry name" value="Cadherin-like_sf"/>
</dbReference>
<dbReference type="Proteomes" id="UP000018936">
    <property type="component" value="Unassembled WGS sequence"/>
</dbReference>
<dbReference type="InterPro" id="IPR050174">
    <property type="entry name" value="Protocadherin/Cadherin-CA"/>
</dbReference>
<evidence type="ECO:0000256" key="5">
    <source>
        <dbReference type="ARBA" id="ARBA00022737"/>
    </source>
</evidence>
<evidence type="ECO:0000256" key="10">
    <source>
        <dbReference type="ARBA" id="ARBA00023180"/>
    </source>
</evidence>
<feature type="domain" description="Cadherin" evidence="12">
    <location>
        <begin position="1"/>
        <end position="75"/>
    </location>
</feature>
<dbReference type="GO" id="GO:0007156">
    <property type="term" value="P:homophilic cell adhesion via plasma membrane adhesion molecules"/>
    <property type="evidence" value="ECO:0007669"/>
    <property type="project" value="InterPro"/>
</dbReference>
<keyword evidence="9" id="KW-0472">Membrane</keyword>
<dbReference type="SUPFAM" id="SSF49313">
    <property type="entry name" value="Cadherin-like"/>
    <property type="match status" value="1"/>
</dbReference>
<keyword evidence="14" id="KW-1185">Reference proteome</keyword>
<keyword evidence="4" id="KW-0732">Signal</keyword>
<evidence type="ECO:0000256" key="11">
    <source>
        <dbReference type="PROSITE-ProRule" id="PRU00043"/>
    </source>
</evidence>
<evidence type="ECO:0000256" key="7">
    <source>
        <dbReference type="ARBA" id="ARBA00022889"/>
    </source>
</evidence>
<evidence type="ECO:0000256" key="6">
    <source>
        <dbReference type="ARBA" id="ARBA00022837"/>
    </source>
</evidence>
<protein>
    <recommendedName>
        <fullName evidence="12">Cadherin domain-containing protein</fullName>
    </recommendedName>
</protein>
<evidence type="ECO:0000259" key="12">
    <source>
        <dbReference type="PROSITE" id="PS50268"/>
    </source>
</evidence>
<dbReference type="Pfam" id="PF00028">
    <property type="entry name" value="Cadherin"/>
    <property type="match status" value="1"/>
</dbReference>
<evidence type="ECO:0000256" key="1">
    <source>
        <dbReference type="ARBA" id="ARBA00004251"/>
    </source>
</evidence>
<dbReference type="PANTHER" id="PTHR24028">
    <property type="entry name" value="CADHERIN-87A"/>
    <property type="match status" value="1"/>
</dbReference>
<dbReference type="AlphaFoldDB" id="V8N2J7"/>
<evidence type="ECO:0000256" key="3">
    <source>
        <dbReference type="ARBA" id="ARBA00022692"/>
    </source>
</evidence>
<keyword evidence="3" id="KW-0812">Transmembrane</keyword>
<keyword evidence="5" id="KW-0677">Repeat</keyword>
<dbReference type="InterPro" id="IPR002126">
    <property type="entry name" value="Cadherin-like_dom"/>
</dbReference>
<gene>
    <name evidence="13" type="ORF">L345_18510</name>
</gene>
<organism evidence="13 14">
    <name type="scientific">Ophiophagus hannah</name>
    <name type="common">King cobra</name>
    <name type="synonym">Naja hannah</name>
    <dbReference type="NCBI Taxonomy" id="8665"/>
    <lineage>
        <taxon>Eukaryota</taxon>
        <taxon>Metazoa</taxon>
        <taxon>Chordata</taxon>
        <taxon>Craniata</taxon>
        <taxon>Vertebrata</taxon>
        <taxon>Euteleostomi</taxon>
        <taxon>Lepidosauria</taxon>
        <taxon>Squamata</taxon>
        <taxon>Bifurcata</taxon>
        <taxon>Unidentata</taxon>
        <taxon>Episquamata</taxon>
        <taxon>Toxicofera</taxon>
        <taxon>Serpentes</taxon>
        <taxon>Colubroidea</taxon>
        <taxon>Elapidae</taxon>
        <taxon>Elapinae</taxon>
        <taxon>Ophiophagus</taxon>
    </lineage>
</organism>
<comment type="subcellular location">
    <subcellularLocation>
        <location evidence="1">Cell membrane</location>
        <topology evidence="1">Single-pass type I membrane protein</topology>
    </subcellularLocation>
</comment>
<evidence type="ECO:0000256" key="8">
    <source>
        <dbReference type="ARBA" id="ARBA00022989"/>
    </source>
</evidence>
<dbReference type="CDD" id="cd11304">
    <property type="entry name" value="Cadherin_repeat"/>
    <property type="match status" value="1"/>
</dbReference>
<dbReference type="GO" id="GO:0005509">
    <property type="term" value="F:calcium ion binding"/>
    <property type="evidence" value="ECO:0007669"/>
    <property type="project" value="UniProtKB-UniRule"/>
</dbReference>
<keyword evidence="10" id="KW-0325">Glycoprotein</keyword>
<keyword evidence="7" id="KW-0130">Cell adhesion</keyword>
<evidence type="ECO:0000256" key="9">
    <source>
        <dbReference type="ARBA" id="ARBA00023136"/>
    </source>
</evidence>
<keyword evidence="8" id="KW-1133">Transmembrane helix</keyword>